<dbReference type="PRINTS" id="PR00368">
    <property type="entry name" value="FADPNR"/>
</dbReference>
<accession>A0A4Z0WGW0</accession>
<dbReference type="Proteomes" id="UP000297475">
    <property type="component" value="Unassembled WGS sequence"/>
</dbReference>
<comment type="cofactor">
    <cofactor evidence="1">
        <name>FAD</name>
        <dbReference type="ChEBI" id="CHEBI:57692"/>
    </cofactor>
</comment>
<dbReference type="Pfam" id="PF07992">
    <property type="entry name" value="Pyr_redox_2"/>
    <property type="match status" value="1"/>
</dbReference>
<dbReference type="OrthoDB" id="9781621at2"/>
<name>A0A4Z0WGW0_9GAMM</name>
<dbReference type="EMBL" id="SRMF01000001">
    <property type="protein sequence ID" value="TGG95197.1"/>
    <property type="molecule type" value="Genomic_DNA"/>
</dbReference>
<proteinExistence type="inferred from homology"/>
<dbReference type="Gene3D" id="3.50.50.100">
    <property type="match status" value="1"/>
</dbReference>
<protein>
    <submittedName>
        <fullName evidence="7">NAD(P)/FAD-dependent oxidoreductase</fullName>
    </submittedName>
</protein>
<evidence type="ECO:0000256" key="3">
    <source>
        <dbReference type="ARBA" id="ARBA00022630"/>
    </source>
</evidence>
<dbReference type="InterPro" id="IPR023753">
    <property type="entry name" value="FAD/NAD-binding_dom"/>
</dbReference>
<keyword evidence="8" id="KW-1185">Reference proteome</keyword>
<evidence type="ECO:0000313" key="7">
    <source>
        <dbReference type="EMBL" id="TGG95197.1"/>
    </source>
</evidence>
<keyword evidence="5" id="KW-0560">Oxidoreductase</keyword>
<comment type="caution">
    <text evidence="7">The sequence shown here is derived from an EMBL/GenBank/DDBJ whole genome shotgun (WGS) entry which is preliminary data.</text>
</comment>
<keyword evidence="4" id="KW-0274">FAD</keyword>
<evidence type="ECO:0000256" key="1">
    <source>
        <dbReference type="ARBA" id="ARBA00001974"/>
    </source>
</evidence>
<dbReference type="PANTHER" id="PTHR42913">
    <property type="entry name" value="APOPTOSIS-INDUCING FACTOR 1"/>
    <property type="match status" value="1"/>
</dbReference>
<evidence type="ECO:0000256" key="4">
    <source>
        <dbReference type="ARBA" id="ARBA00022827"/>
    </source>
</evidence>
<keyword evidence="3" id="KW-0285">Flavoprotein</keyword>
<dbReference type="SUPFAM" id="SSF51905">
    <property type="entry name" value="FAD/NAD(P)-binding domain"/>
    <property type="match status" value="2"/>
</dbReference>
<feature type="domain" description="FAD/NAD(P)-binding" evidence="6">
    <location>
        <begin position="9"/>
        <end position="342"/>
    </location>
</feature>
<dbReference type="InterPro" id="IPR051169">
    <property type="entry name" value="NADH-Q_oxidoreductase"/>
</dbReference>
<dbReference type="RefSeq" id="WP_135480670.1">
    <property type="nucleotide sequence ID" value="NZ_SRMF01000001.1"/>
</dbReference>
<dbReference type="AlphaFoldDB" id="A0A4Z0WGW0"/>
<evidence type="ECO:0000259" key="6">
    <source>
        <dbReference type="Pfam" id="PF07992"/>
    </source>
</evidence>
<dbReference type="PANTHER" id="PTHR42913:SF3">
    <property type="entry name" value="64 KDA MITOCHONDRIAL NADH DEHYDROGENASE (EUROFUNG)"/>
    <property type="match status" value="1"/>
</dbReference>
<dbReference type="GO" id="GO:0003955">
    <property type="term" value="F:NAD(P)H dehydrogenase (quinone) activity"/>
    <property type="evidence" value="ECO:0007669"/>
    <property type="project" value="TreeGrafter"/>
</dbReference>
<evidence type="ECO:0000256" key="2">
    <source>
        <dbReference type="ARBA" id="ARBA00005272"/>
    </source>
</evidence>
<gene>
    <name evidence="7" type="ORF">E4656_01895</name>
</gene>
<sequence length="438" mass="48362">MSDNSGKEQIVIIGGGAGGLELATRLGRKLGRRDKANILLIDRNNTHLWKPLLHEVAAGSLDAGVDEINYRGHARRNGFHFTRGKVCGLDREQREVILAPLHDSEGEVMLDERRIRYDQLIFALGSVTDDFGIPGISEHCMMLDAPAQAERFHQRLLDAFLRLDRDRAAGKDAHLNLVIVGAGATGVELSAELYNAASIIHDYDLGNVLPSHISISLVEAGPRILPALPERLSATVVHELRQLGVNVRTDTRIACGHDGALETDQGEMIKGNLMVWAAGIRAPGFLQELAGLESRKNNQLIVRDTLQSTRDDRIWALGDCCACAQPDGSWVPPRAQSAHQMASHIYSNLRRQRKQQPLKPYRYKDHGSLVSLSRFSTVGSLMGNLTRGSMMIEGKLARLVYISLYRQHQMALHGLAGAILITVIDRLNNAIKPRLKLH</sequence>
<dbReference type="GO" id="GO:0019646">
    <property type="term" value="P:aerobic electron transport chain"/>
    <property type="evidence" value="ECO:0007669"/>
    <property type="project" value="TreeGrafter"/>
</dbReference>
<evidence type="ECO:0000313" key="8">
    <source>
        <dbReference type="Proteomes" id="UP000297475"/>
    </source>
</evidence>
<comment type="similarity">
    <text evidence="2">Belongs to the NADH dehydrogenase family.</text>
</comment>
<dbReference type="PRINTS" id="PR00411">
    <property type="entry name" value="PNDRDTASEI"/>
</dbReference>
<reference evidence="7 8" key="1">
    <citation type="submission" date="2019-04" db="EMBL/GenBank/DDBJ databases">
        <title>Natronospirillum operosus gen. nov., sp. nov., a haloalkaliphilic satellite isolated from decaying biomass of laboratory culture of cyanobacterium Geitlerinema sp. and proposal of Natronospirillaceae fam. nov. and Saccharospirillaceae fam. nov.</title>
        <authorList>
            <person name="Kevbrin V."/>
            <person name="Boltyanskaya Y."/>
            <person name="Koziaeva V."/>
            <person name="Grouzdev D.S."/>
            <person name="Park M."/>
            <person name="Cho J."/>
        </authorList>
    </citation>
    <scope>NUCLEOTIDE SEQUENCE [LARGE SCALE GENOMIC DNA]</scope>
    <source>
        <strain evidence="7 8">G-116</strain>
    </source>
</reference>
<evidence type="ECO:0000256" key="5">
    <source>
        <dbReference type="ARBA" id="ARBA00023002"/>
    </source>
</evidence>
<dbReference type="InterPro" id="IPR036188">
    <property type="entry name" value="FAD/NAD-bd_sf"/>
</dbReference>
<organism evidence="7 8">
    <name type="scientific">Natronospirillum operosum</name>
    <dbReference type="NCBI Taxonomy" id="2759953"/>
    <lineage>
        <taxon>Bacteria</taxon>
        <taxon>Pseudomonadati</taxon>
        <taxon>Pseudomonadota</taxon>
        <taxon>Gammaproteobacteria</taxon>
        <taxon>Oceanospirillales</taxon>
        <taxon>Natronospirillaceae</taxon>
        <taxon>Natronospirillum</taxon>
    </lineage>
</organism>